<evidence type="ECO:0000313" key="8">
    <source>
        <dbReference type="Proteomes" id="UP000219439"/>
    </source>
</evidence>
<dbReference type="SUPFAM" id="SSF52518">
    <property type="entry name" value="Thiamin diphosphate-binding fold (THDP-binding)"/>
    <property type="match status" value="2"/>
</dbReference>
<dbReference type="EMBL" id="OBEL01000008">
    <property type="protein sequence ID" value="SNZ21372.1"/>
    <property type="molecule type" value="Genomic_DNA"/>
</dbReference>
<dbReference type="InterPro" id="IPR045229">
    <property type="entry name" value="TPP_enz"/>
</dbReference>
<dbReference type="PANTHER" id="PTHR18968:SF9">
    <property type="entry name" value="3D-(3,5_4)-TRIHYDROXYCYCLOHEXANE-1,2-DIONE HYDROLASE"/>
    <property type="match status" value="1"/>
</dbReference>
<feature type="domain" description="Thiamine pyrophosphate enzyme TPP-binding" evidence="5">
    <location>
        <begin position="443"/>
        <end position="582"/>
    </location>
</feature>
<accession>A0A285PI10</accession>
<dbReference type="Gene3D" id="3.40.50.970">
    <property type="match status" value="2"/>
</dbReference>
<comment type="similarity">
    <text evidence="1 3">Belongs to the TPP enzyme family.</text>
</comment>
<dbReference type="GO" id="GO:0009097">
    <property type="term" value="P:isoleucine biosynthetic process"/>
    <property type="evidence" value="ECO:0007669"/>
    <property type="project" value="TreeGrafter"/>
</dbReference>
<dbReference type="GO" id="GO:0030976">
    <property type="term" value="F:thiamine pyrophosphate binding"/>
    <property type="evidence" value="ECO:0007669"/>
    <property type="project" value="InterPro"/>
</dbReference>
<evidence type="ECO:0000256" key="2">
    <source>
        <dbReference type="ARBA" id="ARBA00023052"/>
    </source>
</evidence>
<dbReference type="InterPro" id="IPR029035">
    <property type="entry name" value="DHS-like_NAD/FAD-binding_dom"/>
</dbReference>
<dbReference type="AlphaFoldDB" id="A0A285PI10"/>
<evidence type="ECO:0000256" key="1">
    <source>
        <dbReference type="ARBA" id="ARBA00007812"/>
    </source>
</evidence>
<sequence>MTNSSDAIQTAESGTLRLTMAQAIVKYLANQYIVIDGEEMRLCGGGFGIFGHGNVSCLGEALYQHREELPLYRGQNEQSMGFAAAAYGKYHLRRRFMFCTASAGPGTTNLVTSAALAHTNRLPMLLLCGDAFMTRLPDPVLQQVEHYGNPTASVNDAFRSVTRYWDRITHPAQIIQSLPAAIATLLDPADCGPAFLGLPQDVQGWAYDYPISFFEKKVHHIRRVTPDQYELGAAIAAIKSAEKPVIIAGGGVQYSGAVTDLTSFAEKHSIPVVETIAGRANMLADHPLNCGPVGVTGSNSANAIAAEADVIIAVGTRLQDFTTGSWTAFRKDAQFVSLNAARHDAAKHRSLPVVGDAKLGLNALQAGLGTFETAQSWRDFAANEKTQWLDYVARNVDPANGPNSYAQVIGAVNDLCDDKDRVVAAAGGLPAEVTANWQTKAIGSVDVEFGFSCMGYEIAGGWGARIAQSEKEADQDTIVFTGDGSYLLMNSDIYSSVLTGKKMILMVCDNGGFAVINKLQNNTGNTSFNNLFADCPTITNQVEVDFVAHARSQGAQAESVTDMDELREAFKRAKANDRTTIIYIKVDPYEGWTQEGHAWWEVGLPEVSKDPSVREARVNWEAGRVNQRKGV</sequence>
<protein>
    <submittedName>
        <fullName evidence="7">3D-(3,5/4)-trihydroxycyclohexane-1,2-dione hydrolase</fullName>
    </submittedName>
</protein>
<dbReference type="RefSeq" id="WP_097155754.1">
    <property type="nucleotide sequence ID" value="NZ_OBEL01000008.1"/>
</dbReference>
<gene>
    <name evidence="7" type="ORF">SAMN06265368_4492</name>
</gene>
<keyword evidence="2 3" id="KW-0786">Thiamine pyrophosphate</keyword>
<keyword evidence="8" id="KW-1185">Reference proteome</keyword>
<organism evidence="7 8">
    <name type="scientific">Cohaesibacter gelatinilyticus</name>
    <dbReference type="NCBI Taxonomy" id="372072"/>
    <lineage>
        <taxon>Bacteria</taxon>
        <taxon>Pseudomonadati</taxon>
        <taxon>Pseudomonadota</taxon>
        <taxon>Alphaproteobacteria</taxon>
        <taxon>Hyphomicrobiales</taxon>
        <taxon>Cohaesibacteraceae</taxon>
    </lineage>
</organism>
<dbReference type="Pfam" id="PF02776">
    <property type="entry name" value="TPP_enzyme_N"/>
    <property type="match status" value="1"/>
</dbReference>
<dbReference type="GO" id="GO:0019310">
    <property type="term" value="P:inositol catabolic process"/>
    <property type="evidence" value="ECO:0007669"/>
    <property type="project" value="InterPro"/>
</dbReference>
<dbReference type="Pfam" id="PF00205">
    <property type="entry name" value="TPP_enzyme_M"/>
    <property type="match status" value="1"/>
</dbReference>
<dbReference type="OrthoDB" id="4494979at2"/>
<dbReference type="Gene3D" id="3.40.50.1220">
    <property type="entry name" value="TPP-binding domain"/>
    <property type="match status" value="1"/>
</dbReference>
<dbReference type="CDD" id="cd07035">
    <property type="entry name" value="TPP_PYR_POX_like"/>
    <property type="match status" value="1"/>
</dbReference>
<dbReference type="InterPro" id="IPR012000">
    <property type="entry name" value="Thiamin_PyroP_enz_cen_dom"/>
</dbReference>
<dbReference type="SUPFAM" id="SSF52467">
    <property type="entry name" value="DHS-like NAD/FAD-binding domain"/>
    <property type="match status" value="1"/>
</dbReference>
<keyword evidence="7" id="KW-0378">Hydrolase</keyword>
<dbReference type="InterPro" id="IPR012001">
    <property type="entry name" value="Thiamin_PyroP_enz_TPP-bd_dom"/>
</dbReference>
<evidence type="ECO:0000259" key="5">
    <source>
        <dbReference type="Pfam" id="PF02775"/>
    </source>
</evidence>
<dbReference type="GO" id="GO:0005948">
    <property type="term" value="C:acetolactate synthase complex"/>
    <property type="evidence" value="ECO:0007669"/>
    <property type="project" value="TreeGrafter"/>
</dbReference>
<reference evidence="7 8" key="1">
    <citation type="submission" date="2017-09" db="EMBL/GenBank/DDBJ databases">
        <authorList>
            <person name="Ehlers B."/>
            <person name="Leendertz F.H."/>
        </authorList>
    </citation>
    <scope>NUCLEOTIDE SEQUENCE [LARGE SCALE GENOMIC DNA]</scope>
    <source>
        <strain evidence="7 8">DSM 18289</strain>
    </source>
</reference>
<name>A0A285PI10_9HYPH</name>
<dbReference type="GO" id="GO:0050660">
    <property type="term" value="F:flavin adenine dinucleotide binding"/>
    <property type="evidence" value="ECO:0007669"/>
    <property type="project" value="TreeGrafter"/>
</dbReference>
<feature type="domain" description="Thiamine pyrophosphate enzyme N-terminal TPP-binding" evidence="6">
    <location>
        <begin position="47"/>
        <end position="137"/>
    </location>
</feature>
<dbReference type="GO" id="GO:0009099">
    <property type="term" value="P:L-valine biosynthetic process"/>
    <property type="evidence" value="ECO:0007669"/>
    <property type="project" value="TreeGrafter"/>
</dbReference>
<evidence type="ECO:0000259" key="4">
    <source>
        <dbReference type="Pfam" id="PF00205"/>
    </source>
</evidence>
<dbReference type="GO" id="GO:0003984">
    <property type="term" value="F:acetolactate synthase activity"/>
    <property type="evidence" value="ECO:0007669"/>
    <property type="project" value="TreeGrafter"/>
</dbReference>
<evidence type="ECO:0000259" key="6">
    <source>
        <dbReference type="Pfam" id="PF02776"/>
    </source>
</evidence>
<feature type="domain" description="Thiamine pyrophosphate enzyme central" evidence="4">
    <location>
        <begin position="233"/>
        <end position="364"/>
    </location>
</feature>
<dbReference type="GO" id="GO:0016823">
    <property type="term" value="F:hydrolase activity, acting on acid carbon-carbon bonds, in ketonic substances"/>
    <property type="evidence" value="ECO:0007669"/>
    <property type="project" value="InterPro"/>
</dbReference>
<evidence type="ECO:0000256" key="3">
    <source>
        <dbReference type="RuleBase" id="RU362132"/>
    </source>
</evidence>
<dbReference type="GO" id="GO:0000287">
    <property type="term" value="F:magnesium ion binding"/>
    <property type="evidence" value="ECO:0007669"/>
    <property type="project" value="InterPro"/>
</dbReference>
<dbReference type="Pfam" id="PF02775">
    <property type="entry name" value="TPP_enzyme_C"/>
    <property type="match status" value="1"/>
</dbReference>
<proteinExistence type="inferred from homology"/>
<dbReference type="Proteomes" id="UP000219439">
    <property type="component" value="Unassembled WGS sequence"/>
</dbReference>
<dbReference type="InterPro" id="IPR030817">
    <property type="entry name" value="Myo_inos_IolD"/>
</dbReference>
<evidence type="ECO:0000313" key="7">
    <source>
        <dbReference type="EMBL" id="SNZ21372.1"/>
    </source>
</evidence>
<dbReference type="InterPro" id="IPR029061">
    <property type="entry name" value="THDP-binding"/>
</dbReference>
<dbReference type="InterPro" id="IPR011766">
    <property type="entry name" value="TPP_enzyme_TPP-bd"/>
</dbReference>
<dbReference type="NCBIfam" id="TIGR04377">
    <property type="entry name" value="myo_inos_iolD"/>
    <property type="match status" value="1"/>
</dbReference>
<dbReference type="PANTHER" id="PTHR18968">
    <property type="entry name" value="THIAMINE PYROPHOSPHATE ENZYMES"/>
    <property type="match status" value="1"/>
</dbReference>